<sequence>MKNRLSKRELDIMEVLWSSEKPLSANDILHAIPDITMNTIQPNLKKLMKKGYIEVSGVGYTKNSITRQFSPLITQATYISRYLDSKAFKDLALFFVDQTSSVEVLDQLQSYIEQKKEELQ</sequence>
<name>A0A7W8D2I6_9FIRM</name>
<dbReference type="Proteomes" id="UP000521313">
    <property type="component" value="Unassembled WGS sequence"/>
</dbReference>
<dbReference type="Proteomes" id="UP000775500">
    <property type="component" value="Unassembled WGS sequence"/>
</dbReference>
<protein>
    <submittedName>
        <fullName evidence="6">BlaI/MecI/CopY family transcriptional regulator</fullName>
    </submittedName>
    <submittedName>
        <fullName evidence="5">Putative transcriptional regulator</fullName>
    </submittedName>
</protein>
<keyword evidence="4" id="KW-0804">Transcription</keyword>
<evidence type="ECO:0000256" key="1">
    <source>
        <dbReference type="ARBA" id="ARBA00011046"/>
    </source>
</evidence>
<evidence type="ECO:0000256" key="3">
    <source>
        <dbReference type="ARBA" id="ARBA00023125"/>
    </source>
</evidence>
<dbReference type="Pfam" id="PF03965">
    <property type="entry name" value="Penicillinase_R"/>
    <property type="match status" value="1"/>
</dbReference>
<dbReference type="InterPro" id="IPR005650">
    <property type="entry name" value="BlaI_family"/>
</dbReference>
<evidence type="ECO:0000313" key="7">
    <source>
        <dbReference type="Proteomes" id="UP000521313"/>
    </source>
</evidence>
<dbReference type="AlphaFoldDB" id="A0A7W8D2I6"/>
<dbReference type="GO" id="GO:0045892">
    <property type="term" value="P:negative regulation of DNA-templated transcription"/>
    <property type="evidence" value="ECO:0007669"/>
    <property type="project" value="InterPro"/>
</dbReference>
<keyword evidence="3" id="KW-0238">DNA-binding</keyword>
<dbReference type="InterPro" id="IPR036388">
    <property type="entry name" value="WH-like_DNA-bd_sf"/>
</dbReference>
<dbReference type="InterPro" id="IPR036390">
    <property type="entry name" value="WH_DNA-bd_sf"/>
</dbReference>
<comment type="similarity">
    <text evidence="1">Belongs to the BlaI transcriptional regulatory family.</text>
</comment>
<gene>
    <name evidence="6" type="ORF">H5982_01140</name>
    <name evidence="5" type="ORF">HNQ43_000786</name>
</gene>
<comment type="caution">
    <text evidence="5">The sequence shown here is derived from an EMBL/GenBank/DDBJ whole genome shotgun (WGS) entry which is preliminary data.</text>
</comment>
<organism evidence="5 7">
    <name type="scientific">Faecalicoccus acidiformans</name>
    <dbReference type="NCBI Taxonomy" id="915173"/>
    <lineage>
        <taxon>Bacteria</taxon>
        <taxon>Bacillati</taxon>
        <taxon>Bacillota</taxon>
        <taxon>Erysipelotrichia</taxon>
        <taxon>Erysipelotrichales</taxon>
        <taxon>Erysipelotrichaceae</taxon>
        <taxon>Faecalicoccus</taxon>
    </lineage>
</organism>
<reference evidence="6 8" key="3">
    <citation type="journal article" date="2021" name="Sci. Rep.">
        <title>The distribution of antibiotic resistance genes in chicken gut microbiota commensals.</title>
        <authorList>
            <person name="Juricova H."/>
            <person name="Matiasovicova J."/>
            <person name="Kubasova T."/>
            <person name="Cejkova D."/>
            <person name="Rychlik I."/>
        </authorList>
    </citation>
    <scope>NUCLEOTIDE SEQUENCE [LARGE SCALE GENOMIC DNA]</scope>
    <source>
        <strain evidence="6 8">An423</strain>
    </source>
</reference>
<dbReference type="Gene3D" id="1.10.10.10">
    <property type="entry name" value="Winged helix-like DNA-binding domain superfamily/Winged helix DNA-binding domain"/>
    <property type="match status" value="1"/>
</dbReference>
<keyword evidence="8" id="KW-1185">Reference proteome</keyword>
<dbReference type="EMBL" id="JACHHD010000006">
    <property type="protein sequence ID" value="MBB5184743.1"/>
    <property type="molecule type" value="Genomic_DNA"/>
</dbReference>
<evidence type="ECO:0000256" key="2">
    <source>
        <dbReference type="ARBA" id="ARBA00023015"/>
    </source>
</evidence>
<evidence type="ECO:0000256" key="4">
    <source>
        <dbReference type="ARBA" id="ARBA00023163"/>
    </source>
</evidence>
<reference evidence="6" key="2">
    <citation type="submission" date="2020-08" db="EMBL/GenBank/DDBJ databases">
        <authorList>
            <person name="Cejkova D."/>
            <person name="Kubasova T."/>
            <person name="Jahodarova E."/>
            <person name="Rychlik I."/>
        </authorList>
    </citation>
    <scope>NUCLEOTIDE SEQUENCE</scope>
    <source>
        <strain evidence="6">An423</strain>
    </source>
</reference>
<proteinExistence type="inferred from homology"/>
<reference evidence="5 7" key="1">
    <citation type="submission" date="2020-08" db="EMBL/GenBank/DDBJ databases">
        <title>Genomic Encyclopedia of Type Strains, Phase IV (KMG-IV): sequencing the most valuable type-strain genomes for metagenomic binning, comparative biology and taxonomic classification.</title>
        <authorList>
            <person name="Goeker M."/>
        </authorList>
    </citation>
    <scope>NUCLEOTIDE SEQUENCE [LARGE SCALE GENOMIC DNA]</scope>
    <source>
        <strain evidence="5 7">DSM 26963</strain>
    </source>
</reference>
<evidence type="ECO:0000313" key="6">
    <source>
        <dbReference type="EMBL" id="MBM6830714.1"/>
    </source>
</evidence>
<accession>A0A7W8D2I6</accession>
<dbReference type="GO" id="GO:0003677">
    <property type="term" value="F:DNA binding"/>
    <property type="evidence" value="ECO:0007669"/>
    <property type="project" value="UniProtKB-KW"/>
</dbReference>
<keyword evidence="2" id="KW-0805">Transcription regulation</keyword>
<dbReference type="SUPFAM" id="SSF46785">
    <property type="entry name" value="Winged helix' DNA-binding domain"/>
    <property type="match status" value="1"/>
</dbReference>
<evidence type="ECO:0000313" key="8">
    <source>
        <dbReference type="Proteomes" id="UP000775500"/>
    </source>
</evidence>
<evidence type="ECO:0000313" key="5">
    <source>
        <dbReference type="EMBL" id="MBB5184743.1"/>
    </source>
</evidence>
<dbReference type="EMBL" id="JACJLU010000001">
    <property type="protein sequence ID" value="MBM6830714.1"/>
    <property type="molecule type" value="Genomic_DNA"/>
</dbReference>
<dbReference type="RefSeq" id="WP_183374983.1">
    <property type="nucleotide sequence ID" value="NZ_CALVCN010000001.1"/>
</dbReference>